<feature type="domain" description="Peptidase M13 C-terminal" evidence="1">
    <location>
        <begin position="3"/>
        <end position="133"/>
    </location>
</feature>
<organism evidence="2 3">
    <name type="scientific">Bursaphelenchus okinawaensis</name>
    <dbReference type="NCBI Taxonomy" id="465554"/>
    <lineage>
        <taxon>Eukaryota</taxon>
        <taxon>Metazoa</taxon>
        <taxon>Ecdysozoa</taxon>
        <taxon>Nematoda</taxon>
        <taxon>Chromadorea</taxon>
        <taxon>Rhabditida</taxon>
        <taxon>Tylenchina</taxon>
        <taxon>Tylenchomorpha</taxon>
        <taxon>Aphelenchoidea</taxon>
        <taxon>Aphelenchoididae</taxon>
        <taxon>Bursaphelenchus</taxon>
    </lineage>
</organism>
<dbReference type="AlphaFoldDB" id="A0A811LBZ3"/>
<dbReference type="InterPro" id="IPR018497">
    <property type="entry name" value="Peptidase_M13_C"/>
</dbReference>
<dbReference type="OrthoDB" id="6475849at2759"/>
<dbReference type="GO" id="GO:0004222">
    <property type="term" value="F:metalloendopeptidase activity"/>
    <property type="evidence" value="ECO:0007669"/>
    <property type="project" value="InterPro"/>
</dbReference>
<dbReference type="PANTHER" id="PTHR11733">
    <property type="entry name" value="ZINC METALLOPROTEASE FAMILY M13 NEPRILYSIN-RELATED"/>
    <property type="match status" value="1"/>
</dbReference>
<dbReference type="GO" id="GO:0005886">
    <property type="term" value="C:plasma membrane"/>
    <property type="evidence" value="ECO:0007669"/>
    <property type="project" value="TreeGrafter"/>
</dbReference>
<dbReference type="Gene3D" id="3.40.390.10">
    <property type="entry name" value="Collagenase (Catalytic Domain)"/>
    <property type="match status" value="1"/>
</dbReference>
<name>A0A811LBZ3_9BILA</name>
<sequence>MINNYKCLVELYKGQCNPNNPNICVNPDGTYEENIADQLGVRWAYNAFKKYTLRNLIKNRPKSKFLLQLSDDQQFFVNLAQTMNILTPWDSYITYDSHAPAPVRCWRTLANFPAFANAFNCPKDSVFNSKVKCPLFAGDLEK</sequence>
<dbReference type="PROSITE" id="PS51885">
    <property type="entry name" value="NEPRILYSIN"/>
    <property type="match status" value="1"/>
</dbReference>
<dbReference type="InterPro" id="IPR024079">
    <property type="entry name" value="MetalloPept_cat_dom_sf"/>
</dbReference>
<proteinExistence type="predicted"/>
<dbReference type="SUPFAM" id="SSF55486">
    <property type="entry name" value="Metalloproteases ('zincins'), catalytic domain"/>
    <property type="match status" value="1"/>
</dbReference>
<protein>
    <recommendedName>
        <fullName evidence="1">Peptidase M13 C-terminal domain-containing protein</fullName>
    </recommendedName>
</protein>
<keyword evidence="3" id="KW-1185">Reference proteome</keyword>
<dbReference type="InterPro" id="IPR000718">
    <property type="entry name" value="Peptidase_M13"/>
</dbReference>
<dbReference type="GO" id="GO:0016485">
    <property type="term" value="P:protein processing"/>
    <property type="evidence" value="ECO:0007669"/>
    <property type="project" value="TreeGrafter"/>
</dbReference>
<dbReference type="Proteomes" id="UP000614601">
    <property type="component" value="Unassembled WGS sequence"/>
</dbReference>
<dbReference type="Proteomes" id="UP000783686">
    <property type="component" value="Unassembled WGS sequence"/>
</dbReference>
<dbReference type="EMBL" id="CAJFDH010000005">
    <property type="protein sequence ID" value="CAD5225701.1"/>
    <property type="molecule type" value="Genomic_DNA"/>
</dbReference>
<gene>
    <name evidence="2" type="ORF">BOKJ2_LOCUS11709</name>
</gene>
<reference evidence="2" key="1">
    <citation type="submission" date="2020-09" db="EMBL/GenBank/DDBJ databases">
        <authorList>
            <person name="Kikuchi T."/>
        </authorList>
    </citation>
    <scope>NUCLEOTIDE SEQUENCE</scope>
    <source>
        <strain evidence="2">SH1</strain>
    </source>
</reference>
<accession>A0A811LBZ3</accession>
<evidence type="ECO:0000313" key="3">
    <source>
        <dbReference type="Proteomes" id="UP000614601"/>
    </source>
</evidence>
<evidence type="ECO:0000313" key="2">
    <source>
        <dbReference type="EMBL" id="CAD5225701.1"/>
    </source>
</evidence>
<dbReference type="EMBL" id="CAJFCW020000005">
    <property type="protein sequence ID" value="CAG9121216.1"/>
    <property type="molecule type" value="Genomic_DNA"/>
</dbReference>
<dbReference type="Pfam" id="PF01431">
    <property type="entry name" value="Peptidase_M13"/>
    <property type="match status" value="1"/>
</dbReference>
<evidence type="ECO:0000259" key="1">
    <source>
        <dbReference type="Pfam" id="PF01431"/>
    </source>
</evidence>
<dbReference type="PANTHER" id="PTHR11733:SF240">
    <property type="entry name" value="GH14155P-RELATED"/>
    <property type="match status" value="1"/>
</dbReference>
<comment type="caution">
    <text evidence="2">The sequence shown here is derived from an EMBL/GenBank/DDBJ whole genome shotgun (WGS) entry which is preliminary data.</text>
</comment>